<evidence type="ECO:0000313" key="2">
    <source>
        <dbReference type="EMBL" id="MCS0609654.1"/>
    </source>
</evidence>
<evidence type="ECO:0000256" key="1">
    <source>
        <dbReference type="SAM" id="SignalP"/>
    </source>
</evidence>
<keyword evidence="3" id="KW-1185">Reference proteome</keyword>
<dbReference type="Proteomes" id="UP001205861">
    <property type="component" value="Unassembled WGS sequence"/>
</dbReference>
<proteinExistence type="predicted"/>
<keyword evidence="1" id="KW-0732">Signal</keyword>
<accession>A0ABT2BMB0</accession>
<gene>
    <name evidence="2" type="ORF">NX773_15920</name>
</gene>
<reference evidence="2 3" key="1">
    <citation type="submission" date="2022-08" db="EMBL/GenBank/DDBJ databases">
        <title>Reclassification of Massilia species as members of the genera Telluria, Duganella, Pseudoduganella, Mokoshia gen. nov. and Zemynaea gen. nov. using orthogonal and non-orthogonal genome-based approaches.</title>
        <authorList>
            <person name="Bowman J.P."/>
        </authorList>
    </citation>
    <scope>NUCLEOTIDE SEQUENCE [LARGE SCALE GENOMIC DNA]</scope>
    <source>
        <strain evidence="2 3">JCM 31607</strain>
    </source>
</reference>
<evidence type="ECO:0000313" key="3">
    <source>
        <dbReference type="Proteomes" id="UP001205861"/>
    </source>
</evidence>
<feature type="signal peptide" evidence="1">
    <location>
        <begin position="1"/>
        <end position="26"/>
    </location>
</feature>
<evidence type="ECO:0008006" key="4">
    <source>
        <dbReference type="Google" id="ProtNLM"/>
    </source>
</evidence>
<name>A0ABT2BMB0_9BURK</name>
<sequence>MAEALIRPRHLFAGAALSLAVAFAHAQSLQDPTRPPVLSTAGDAGAAATGPQLQSVLISRLPGGRHVAVIDGDTVRLGDQYKGARVTRIKQNEVELVRGKEHQVLKLTTADETDGAVTPVARRR</sequence>
<dbReference type="EMBL" id="JANUGV010000004">
    <property type="protein sequence ID" value="MCS0609654.1"/>
    <property type="molecule type" value="Genomic_DNA"/>
</dbReference>
<comment type="caution">
    <text evidence="2">The sequence shown here is derived from an EMBL/GenBank/DDBJ whole genome shotgun (WGS) entry which is preliminary data.</text>
</comment>
<dbReference type="RefSeq" id="WP_258857302.1">
    <property type="nucleotide sequence ID" value="NZ_JANUGV010000004.1"/>
</dbReference>
<protein>
    <recommendedName>
        <fullName evidence="4">MSHA biogenesis protein MshK</fullName>
    </recommendedName>
</protein>
<feature type="chain" id="PRO_5047215114" description="MSHA biogenesis protein MshK" evidence="1">
    <location>
        <begin position="27"/>
        <end position="124"/>
    </location>
</feature>
<organism evidence="2 3">
    <name type="scientific">Massilia solisilvae</name>
    <dbReference type="NCBI Taxonomy" id="1811225"/>
    <lineage>
        <taxon>Bacteria</taxon>
        <taxon>Pseudomonadati</taxon>
        <taxon>Pseudomonadota</taxon>
        <taxon>Betaproteobacteria</taxon>
        <taxon>Burkholderiales</taxon>
        <taxon>Oxalobacteraceae</taxon>
        <taxon>Telluria group</taxon>
        <taxon>Massilia</taxon>
    </lineage>
</organism>